<name>A0AAJ5WPN8_9BACT</name>
<proteinExistence type="predicted"/>
<feature type="chain" id="PRO_5042495490" description="Lipoprotein" evidence="1">
    <location>
        <begin position="22"/>
        <end position="133"/>
    </location>
</feature>
<keyword evidence="1" id="KW-0732">Signal</keyword>
<dbReference type="EMBL" id="CP119311">
    <property type="protein sequence ID" value="WEK33433.1"/>
    <property type="molecule type" value="Genomic_DNA"/>
</dbReference>
<evidence type="ECO:0000313" key="2">
    <source>
        <dbReference type="EMBL" id="WEK33433.1"/>
    </source>
</evidence>
<protein>
    <recommendedName>
        <fullName evidence="4">Lipoprotein</fullName>
    </recommendedName>
</protein>
<feature type="signal peptide" evidence="1">
    <location>
        <begin position="1"/>
        <end position="21"/>
    </location>
</feature>
<dbReference type="PROSITE" id="PS51257">
    <property type="entry name" value="PROKAR_LIPOPROTEIN"/>
    <property type="match status" value="1"/>
</dbReference>
<organism evidence="2 3">
    <name type="scientific">Candidatus Pseudobacter hemicellulosilyticus</name>
    <dbReference type="NCBI Taxonomy" id="3121375"/>
    <lineage>
        <taxon>Bacteria</taxon>
        <taxon>Pseudomonadati</taxon>
        <taxon>Bacteroidota</taxon>
        <taxon>Chitinophagia</taxon>
        <taxon>Chitinophagales</taxon>
        <taxon>Chitinophagaceae</taxon>
        <taxon>Pseudobacter</taxon>
    </lineage>
</organism>
<evidence type="ECO:0008006" key="4">
    <source>
        <dbReference type="Google" id="ProtNLM"/>
    </source>
</evidence>
<evidence type="ECO:0000313" key="3">
    <source>
        <dbReference type="Proteomes" id="UP001220610"/>
    </source>
</evidence>
<gene>
    <name evidence="2" type="ORF">P0Y53_13155</name>
</gene>
<accession>A0AAJ5WPN8</accession>
<reference evidence="2" key="1">
    <citation type="submission" date="2023-03" db="EMBL/GenBank/DDBJ databases">
        <title>Andean soil-derived lignocellulolytic bacterial consortium as a source of novel taxa and putative plastic-active enzymes.</title>
        <authorList>
            <person name="Diaz-Garcia L."/>
            <person name="Chuvochina M."/>
            <person name="Feuerriegel G."/>
            <person name="Bunk B."/>
            <person name="Sproer C."/>
            <person name="Streit W.R."/>
            <person name="Rodriguez L.M."/>
            <person name="Overmann J."/>
            <person name="Jimenez D.J."/>
        </authorList>
    </citation>
    <scope>NUCLEOTIDE SEQUENCE</scope>
    <source>
        <strain evidence="2">MAG 7</strain>
    </source>
</reference>
<sequence length="133" mass="14203">MKKTLLLLATGAVLLFGSCSKDDDNDDNNGGSGCMADDISLTETLVSDMAPSSNNVIISFDARNNSSRNYDIRDAKPIYVKIVVTTTDNSTYESSHILTVNSLSAGATSSTEVLGSYGTGKTYKSYSITKYCQ</sequence>
<dbReference type="AlphaFoldDB" id="A0AAJ5WPN8"/>
<evidence type="ECO:0000256" key="1">
    <source>
        <dbReference type="SAM" id="SignalP"/>
    </source>
</evidence>
<dbReference type="Proteomes" id="UP001220610">
    <property type="component" value="Chromosome"/>
</dbReference>